<dbReference type="InterPro" id="IPR000489">
    <property type="entry name" value="Pterin-binding_dom"/>
</dbReference>
<dbReference type="EMBL" id="MDHJ01000001">
    <property type="protein sequence ID" value="OUE08135.1"/>
    <property type="molecule type" value="Genomic_DNA"/>
</dbReference>
<comment type="caution">
    <text evidence="14">The sequence shown here is derived from an EMBL/GenBank/DDBJ whole genome shotgun (WGS) entry which is preliminary data.</text>
</comment>
<keyword evidence="9 12" id="KW-0460">Magnesium</keyword>
<dbReference type="PANTHER" id="PTHR20941">
    <property type="entry name" value="FOLATE SYNTHESIS PROTEINS"/>
    <property type="match status" value="1"/>
</dbReference>
<dbReference type="EC" id="2.5.1.15" evidence="5 12"/>
<dbReference type="GO" id="GO:0046654">
    <property type="term" value="P:tetrahydrofolate biosynthetic process"/>
    <property type="evidence" value="ECO:0007669"/>
    <property type="project" value="UniProtKB-UniPathway"/>
</dbReference>
<evidence type="ECO:0000313" key="15">
    <source>
        <dbReference type="Proteomes" id="UP000195106"/>
    </source>
</evidence>
<feature type="domain" description="Pterin-binding" evidence="13">
    <location>
        <begin position="9"/>
        <end position="263"/>
    </location>
</feature>
<comment type="catalytic activity">
    <reaction evidence="1">
        <text>(7,8-dihydropterin-6-yl)methyl diphosphate + 4-aminobenzoate = 7,8-dihydropteroate + diphosphate</text>
        <dbReference type="Rhea" id="RHEA:19949"/>
        <dbReference type="ChEBI" id="CHEBI:17836"/>
        <dbReference type="ChEBI" id="CHEBI:17839"/>
        <dbReference type="ChEBI" id="CHEBI:33019"/>
        <dbReference type="ChEBI" id="CHEBI:72950"/>
        <dbReference type="EC" id="2.5.1.15"/>
    </reaction>
</comment>
<dbReference type="AlphaFoldDB" id="A0A251XRJ5"/>
<comment type="function">
    <text evidence="12">Catalyzes the condensation of para-aminobenzoate (pABA) with 6-hydroxymethyl-7,8-dihydropterin diphosphate (DHPt-PP) to form 7,8-dihydropteroate (H2Pte), the immediate precursor of folate derivatives.</text>
</comment>
<dbReference type="InterPro" id="IPR045031">
    <property type="entry name" value="DHP_synth-like"/>
</dbReference>
<dbReference type="InterPro" id="IPR006390">
    <property type="entry name" value="DHP_synth_dom"/>
</dbReference>
<dbReference type="InterPro" id="IPR011005">
    <property type="entry name" value="Dihydropteroate_synth-like_sf"/>
</dbReference>
<evidence type="ECO:0000256" key="3">
    <source>
        <dbReference type="ARBA" id="ARBA00004763"/>
    </source>
</evidence>
<name>A0A251XRJ5_9MICO</name>
<keyword evidence="10 12" id="KW-0289">Folate biosynthesis</keyword>
<gene>
    <name evidence="14" type="primary">folP1</name>
    <name evidence="14" type="ORF">CMsap09_04235</name>
</gene>
<dbReference type="GO" id="GO:0005829">
    <property type="term" value="C:cytosol"/>
    <property type="evidence" value="ECO:0007669"/>
    <property type="project" value="TreeGrafter"/>
</dbReference>
<dbReference type="PANTHER" id="PTHR20941:SF1">
    <property type="entry name" value="FOLIC ACID SYNTHESIS PROTEIN FOL1"/>
    <property type="match status" value="1"/>
</dbReference>
<dbReference type="PROSITE" id="PS50972">
    <property type="entry name" value="PTERIN_BINDING"/>
    <property type="match status" value="1"/>
</dbReference>
<dbReference type="UniPathway" id="UPA00077">
    <property type="reaction ID" value="UER00156"/>
</dbReference>
<dbReference type="Pfam" id="PF00809">
    <property type="entry name" value="Pterin_bind"/>
    <property type="match status" value="1"/>
</dbReference>
<evidence type="ECO:0000256" key="11">
    <source>
        <dbReference type="ARBA" id="ARBA00030193"/>
    </source>
</evidence>
<proteinExistence type="inferred from homology"/>
<accession>A0A251XRJ5</accession>
<dbReference type="NCBIfam" id="TIGR01496">
    <property type="entry name" value="DHPS"/>
    <property type="match status" value="1"/>
</dbReference>
<dbReference type="PROSITE" id="PS00793">
    <property type="entry name" value="DHPS_2"/>
    <property type="match status" value="1"/>
</dbReference>
<evidence type="ECO:0000256" key="6">
    <source>
        <dbReference type="ARBA" id="ARBA00016919"/>
    </source>
</evidence>
<evidence type="ECO:0000256" key="4">
    <source>
        <dbReference type="ARBA" id="ARBA00009503"/>
    </source>
</evidence>
<evidence type="ECO:0000256" key="1">
    <source>
        <dbReference type="ARBA" id="ARBA00000012"/>
    </source>
</evidence>
<reference evidence="14 15" key="1">
    <citation type="submission" date="2016-08" db="EMBL/GenBank/DDBJ databases">
        <title>Genome sequence of Clavibacter michiganensis spp. strain CASJ009.</title>
        <authorList>
            <person name="Thapa S.P."/>
            <person name="Coaker G."/>
        </authorList>
    </citation>
    <scope>NUCLEOTIDE SEQUENCE [LARGE SCALE GENOMIC DNA]</scope>
    <source>
        <strain evidence="14">CASJ009</strain>
    </source>
</reference>
<protein>
    <recommendedName>
        <fullName evidence="6 12">Dihydropteroate synthase</fullName>
        <shortName evidence="12">DHPS</shortName>
        <ecNumber evidence="5 12">2.5.1.15</ecNumber>
    </recommendedName>
    <alternativeName>
        <fullName evidence="11 12">Dihydropteroate pyrophosphorylase</fullName>
    </alternativeName>
</protein>
<dbReference type="Proteomes" id="UP000195106">
    <property type="component" value="Unassembled WGS sequence"/>
</dbReference>
<evidence type="ECO:0000256" key="9">
    <source>
        <dbReference type="ARBA" id="ARBA00022842"/>
    </source>
</evidence>
<keyword evidence="7 12" id="KW-0808">Transferase</keyword>
<evidence type="ECO:0000256" key="5">
    <source>
        <dbReference type="ARBA" id="ARBA00012458"/>
    </source>
</evidence>
<dbReference type="PROSITE" id="PS00792">
    <property type="entry name" value="DHPS_1"/>
    <property type="match status" value="1"/>
</dbReference>
<sequence>MTRDPASRALVMGILNATPDSFSDGGRHLALDDALAHARRLVAAGADVVDVGGESTRPGAGRVDPAEELARVLPVVRELAAEGVAVSVDTMRAATAEACVAVGARIVNDVSGGLADPRMAAVVAGAEVDYVAMHWRGHSDTMAARASYADTVGEVREELRVRVEALVAAGVDPARIVLDPGLGFAKDAAHDWQLLGSLEAFTGLGHRVLVGASRKRFLGRLLPEGAAVEDRDVPTAVVSALSARAGAWAVRVHDVASTRAALAVEEAWSRGLAEAGRAETIRAEAGRATAAVGSASAAGLSE</sequence>
<evidence type="ECO:0000256" key="12">
    <source>
        <dbReference type="RuleBase" id="RU361205"/>
    </source>
</evidence>
<evidence type="ECO:0000313" key="14">
    <source>
        <dbReference type="EMBL" id="OUE08135.1"/>
    </source>
</evidence>
<comment type="pathway">
    <text evidence="3 12">Cofactor biosynthesis; tetrahydrofolate biosynthesis; 7,8-dihydrofolate from 2-amino-4-hydroxy-6-hydroxymethyl-7,8-dihydropteridine diphosphate and 4-aminobenzoate: step 1/2.</text>
</comment>
<evidence type="ECO:0000256" key="8">
    <source>
        <dbReference type="ARBA" id="ARBA00022723"/>
    </source>
</evidence>
<dbReference type="SUPFAM" id="SSF51717">
    <property type="entry name" value="Dihydropteroate synthetase-like"/>
    <property type="match status" value="1"/>
</dbReference>
<dbReference type="CDD" id="cd00739">
    <property type="entry name" value="DHPS"/>
    <property type="match status" value="1"/>
</dbReference>
<organism evidence="14 15">
    <name type="scientific">Clavibacter michiganensis</name>
    <dbReference type="NCBI Taxonomy" id="28447"/>
    <lineage>
        <taxon>Bacteria</taxon>
        <taxon>Bacillati</taxon>
        <taxon>Actinomycetota</taxon>
        <taxon>Actinomycetes</taxon>
        <taxon>Micrococcales</taxon>
        <taxon>Microbacteriaceae</taxon>
        <taxon>Clavibacter</taxon>
    </lineage>
</organism>
<evidence type="ECO:0000256" key="2">
    <source>
        <dbReference type="ARBA" id="ARBA00001946"/>
    </source>
</evidence>
<dbReference type="GO" id="GO:0004156">
    <property type="term" value="F:dihydropteroate synthase activity"/>
    <property type="evidence" value="ECO:0007669"/>
    <property type="project" value="UniProtKB-EC"/>
</dbReference>
<evidence type="ECO:0000256" key="7">
    <source>
        <dbReference type="ARBA" id="ARBA00022679"/>
    </source>
</evidence>
<dbReference type="GO" id="GO:0046656">
    <property type="term" value="P:folic acid biosynthetic process"/>
    <property type="evidence" value="ECO:0007669"/>
    <property type="project" value="UniProtKB-KW"/>
</dbReference>
<evidence type="ECO:0000259" key="13">
    <source>
        <dbReference type="PROSITE" id="PS50972"/>
    </source>
</evidence>
<comment type="cofactor">
    <cofactor evidence="2 12">
        <name>Mg(2+)</name>
        <dbReference type="ChEBI" id="CHEBI:18420"/>
    </cofactor>
</comment>
<keyword evidence="8 12" id="KW-0479">Metal-binding</keyword>
<dbReference type="FunFam" id="3.20.20.20:FF:000006">
    <property type="entry name" value="Dihydropteroate synthase"/>
    <property type="match status" value="1"/>
</dbReference>
<dbReference type="Gene3D" id="3.20.20.20">
    <property type="entry name" value="Dihydropteroate synthase-like"/>
    <property type="match status" value="1"/>
</dbReference>
<evidence type="ECO:0000256" key="10">
    <source>
        <dbReference type="ARBA" id="ARBA00022909"/>
    </source>
</evidence>
<comment type="similarity">
    <text evidence="4 12">Belongs to the DHPS family.</text>
</comment>
<dbReference type="GO" id="GO:0046872">
    <property type="term" value="F:metal ion binding"/>
    <property type="evidence" value="ECO:0007669"/>
    <property type="project" value="UniProtKB-KW"/>
</dbReference>